<dbReference type="GO" id="GO:0009313">
    <property type="term" value="P:oligosaccharide catabolic process"/>
    <property type="evidence" value="ECO:0007669"/>
    <property type="project" value="TreeGrafter"/>
</dbReference>
<keyword evidence="1" id="KW-0378">Hydrolase</keyword>
<dbReference type="GO" id="GO:0004559">
    <property type="term" value="F:alpha-mannosidase activity"/>
    <property type="evidence" value="ECO:0007669"/>
    <property type="project" value="InterPro"/>
</dbReference>
<dbReference type="Gene3D" id="3.20.110.10">
    <property type="entry name" value="Glycoside hydrolase 38, N terminal domain"/>
    <property type="match status" value="1"/>
</dbReference>
<dbReference type="FunFam" id="1.20.1270.50:FF:000004">
    <property type="entry name" value="alpha-mannosidase 2C1 isoform X1"/>
    <property type="match status" value="1"/>
</dbReference>
<dbReference type="InterPro" id="IPR037094">
    <property type="entry name" value="Glyco_hydro_38_cen_sf"/>
</dbReference>
<feature type="non-terminal residue" evidence="4">
    <location>
        <position position="257"/>
    </location>
</feature>
<comment type="caution">
    <text evidence="4">The sequence shown here is derived from an EMBL/GenBank/DDBJ whole genome shotgun (WGS) entry which is preliminary data.</text>
</comment>
<dbReference type="Pfam" id="PF09261">
    <property type="entry name" value="Alpha-mann_mid"/>
    <property type="match status" value="1"/>
</dbReference>
<feature type="non-terminal residue" evidence="4">
    <location>
        <position position="1"/>
    </location>
</feature>
<evidence type="ECO:0000256" key="2">
    <source>
        <dbReference type="ARBA" id="ARBA00023295"/>
    </source>
</evidence>
<evidence type="ECO:0000256" key="1">
    <source>
        <dbReference type="ARBA" id="ARBA00022801"/>
    </source>
</evidence>
<protein>
    <recommendedName>
        <fullName evidence="3">Glycoside hydrolase family 38 central domain-containing protein</fullName>
    </recommendedName>
</protein>
<evidence type="ECO:0000313" key="4">
    <source>
        <dbReference type="EMBL" id="GAG26021.1"/>
    </source>
</evidence>
<feature type="domain" description="Glycoside hydrolase family 38 central" evidence="3">
    <location>
        <begin position="166"/>
        <end position="245"/>
    </location>
</feature>
<dbReference type="EMBL" id="BARS01037421">
    <property type="protein sequence ID" value="GAG26021.1"/>
    <property type="molecule type" value="Genomic_DNA"/>
</dbReference>
<proteinExistence type="predicted"/>
<name>X0XM51_9ZZZZ</name>
<dbReference type="InterPro" id="IPR011330">
    <property type="entry name" value="Glyco_hydro/deAcase_b/a-brl"/>
</dbReference>
<dbReference type="InterPro" id="IPR027291">
    <property type="entry name" value="Glyco_hydro_38_N_sf"/>
</dbReference>
<organism evidence="4">
    <name type="scientific">marine sediment metagenome</name>
    <dbReference type="NCBI Taxonomy" id="412755"/>
    <lineage>
        <taxon>unclassified sequences</taxon>
        <taxon>metagenomes</taxon>
        <taxon>ecological metagenomes</taxon>
    </lineage>
</organism>
<dbReference type="SMART" id="SM00872">
    <property type="entry name" value="Alpha-mann_mid"/>
    <property type="match status" value="1"/>
</dbReference>
<dbReference type="SUPFAM" id="SSF88688">
    <property type="entry name" value="Families 57/38 glycoside transferase middle domain"/>
    <property type="match status" value="1"/>
</dbReference>
<dbReference type="Gene3D" id="1.20.1270.50">
    <property type="entry name" value="Glycoside hydrolase family 38, central domain"/>
    <property type="match status" value="1"/>
</dbReference>
<dbReference type="SUPFAM" id="SSF88713">
    <property type="entry name" value="Glycoside hydrolase/deacetylase"/>
    <property type="match status" value="1"/>
</dbReference>
<dbReference type="InterPro" id="IPR000602">
    <property type="entry name" value="Glyco_hydro_38_N"/>
</dbReference>
<dbReference type="Pfam" id="PF01074">
    <property type="entry name" value="Glyco_hydro_38N"/>
    <property type="match status" value="1"/>
</dbReference>
<evidence type="ECO:0000259" key="3">
    <source>
        <dbReference type="SMART" id="SM00872"/>
    </source>
</evidence>
<keyword evidence="2" id="KW-0326">Glycosidase</keyword>
<accession>X0XM51</accession>
<dbReference type="PANTHER" id="PTHR46017:SF1">
    <property type="entry name" value="ALPHA-MANNOSIDASE 2C1"/>
    <property type="match status" value="1"/>
</dbReference>
<dbReference type="InterPro" id="IPR015341">
    <property type="entry name" value="Glyco_hydro_38_cen"/>
</dbReference>
<dbReference type="PANTHER" id="PTHR46017">
    <property type="entry name" value="ALPHA-MANNOSIDASE 2C1"/>
    <property type="match status" value="1"/>
</dbReference>
<dbReference type="AlphaFoldDB" id="X0XM51"/>
<dbReference type="GO" id="GO:0006013">
    <property type="term" value="P:mannose metabolic process"/>
    <property type="evidence" value="ECO:0007669"/>
    <property type="project" value="InterPro"/>
</dbReference>
<sequence length="257" mass="29645">QFLIARDYYSKNLKIDDINIAWSPDVFTGHPVTLPKIYSGCGIQNYVFSRSEPEGKKVFWWESKDGSKILAYKIPGHYIPTYGKLPDYIDTWMNTTNYYKPLITIGRGDHGGGPSLADINVLDKLAKDYSLKFVHTSPEQYFKELHQSGKQWPIQNNEFGYYPEEGRWKGCYSSQARIKKYNRHSENQLLAAEKFSAIGTFYKGKPFYPREDLATAWKILLLNQFHDIIPGTLTGLAANDAYRDYQKLELITSELLE</sequence>
<reference evidence="4" key="1">
    <citation type="journal article" date="2014" name="Front. Microbiol.">
        <title>High frequency of phylogenetically diverse reductive dehalogenase-homologous genes in deep subseafloor sedimentary metagenomes.</title>
        <authorList>
            <person name="Kawai M."/>
            <person name="Futagami T."/>
            <person name="Toyoda A."/>
            <person name="Takaki Y."/>
            <person name="Nishi S."/>
            <person name="Hori S."/>
            <person name="Arai W."/>
            <person name="Tsubouchi T."/>
            <person name="Morono Y."/>
            <person name="Uchiyama I."/>
            <person name="Ito T."/>
            <person name="Fujiyama A."/>
            <person name="Inagaki F."/>
            <person name="Takami H."/>
        </authorList>
    </citation>
    <scope>NUCLEOTIDE SEQUENCE</scope>
    <source>
        <strain evidence="4">Expedition CK06-06</strain>
    </source>
</reference>
<dbReference type="InterPro" id="IPR028995">
    <property type="entry name" value="Glyco_hydro_57/38_cen_sf"/>
</dbReference>
<gene>
    <name evidence="4" type="ORF">S01H1_57385</name>
</gene>